<dbReference type="EMBL" id="AMCI01002996">
    <property type="protein sequence ID" value="EJX01327.1"/>
    <property type="molecule type" value="Genomic_DNA"/>
</dbReference>
<protein>
    <submittedName>
        <fullName evidence="4">Uncharacterized protein</fullName>
    </submittedName>
</protein>
<evidence type="ECO:0000256" key="1">
    <source>
        <dbReference type="ARBA" id="ARBA00022670"/>
    </source>
</evidence>
<keyword evidence="1" id="KW-0645">Protease</keyword>
<evidence type="ECO:0000313" key="4">
    <source>
        <dbReference type="EMBL" id="EJX01327.1"/>
    </source>
</evidence>
<dbReference type="PROSITE" id="PS00138">
    <property type="entry name" value="SUBTILASE_SER"/>
    <property type="match status" value="1"/>
</dbReference>
<organism evidence="4">
    <name type="scientific">gut metagenome</name>
    <dbReference type="NCBI Taxonomy" id="749906"/>
    <lineage>
        <taxon>unclassified sequences</taxon>
        <taxon>metagenomes</taxon>
        <taxon>organismal metagenomes</taxon>
    </lineage>
</organism>
<evidence type="ECO:0000256" key="3">
    <source>
        <dbReference type="ARBA" id="ARBA00022825"/>
    </source>
</evidence>
<dbReference type="AlphaFoldDB" id="J9G281"/>
<gene>
    <name evidence="4" type="ORF">EVA_10569</name>
</gene>
<sequence>MLFATFTRNNITGTSVSTPTVVASAAGDVVPNKATATATANSKKLDAPIIPAGAAILCGSFKSLQAA</sequence>
<dbReference type="InterPro" id="IPR023828">
    <property type="entry name" value="Peptidase_S8_Ser-AS"/>
</dbReference>
<name>J9G281_9ZZZZ</name>
<evidence type="ECO:0000256" key="2">
    <source>
        <dbReference type="ARBA" id="ARBA00022801"/>
    </source>
</evidence>
<keyword evidence="3" id="KW-0720">Serine protease</keyword>
<reference evidence="4" key="1">
    <citation type="journal article" date="2012" name="PLoS ONE">
        <title>Gene sets for utilization of primary and secondary nutrition supplies in the distal gut of endangered iberian lynx.</title>
        <authorList>
            <person name="Alcaide M."/>
            <person name="Messina E."/>
            <person name="Richter M."/>
            <person name="Bargiela R."/>
            <person name="Peplies J."/>
            <person name="Huws S.A."/>
            <person name="Newbold C.J."/>
            <person name="Golyshin P.N."/>
            <person name="Simon M.A."/>
            <person name="Lopez G."/>
            <person name="Yakimov M.M."/>
            <person name="Ferrer M."/>
        </authorList>
    </citation>
    <scope>NUCLEOTIDE SEQUENCE</scope>
</reference>
<comment type="caution">
    <text evidence="4">The sequence shown here is derived from an EMBL/GenBank/DDBJ whole genome shotgun (WGS) entry which is preliminary data.</text>
</comment>
<accession>J9G281</accession>
<keyword evidence="2" id="KW-0378">Hydrolase</keyword>
<dbReference type="GO" id="GO:0006508">
    <property type="term" value="P:proteolysis"/>
    <property type="evidence" value="ECO:0007669"/>
    <property type="project" value="UniProtKB-KW"/>
</dbReference>
<proteinExistence type="predicted"/>
<dbReference type="GO" id="GO:0008236">
    <property type="term" value="F:serine-type peptidase activity"/>
    <property type="evidence" value="ECO:0007669"/>
    <property type="project" value="UniProtKB-KW"/>
</dbReference>